<evidence type="ECO:0000256" key="1">
    <source>
        <dbReference type="SAM" id="MobiDB-lite"/>
    </source>
</evidence>
<accession>A0A4D6MG12</accession>
<keyword evidence="3" id="KW-1185">Reference proteome</keyword>
<dbReference type="Proteomes" id="UP000501690">
    <property type="component" value="Linkage Group LG7"/>
</dbReference>
<sequence>MMVLHPPKAPLTMQPHLLPPNRFPNSVEFGHKGLSPNHSQGKSPSRLRLDQVQRLGPPATPHDIIHSALSERE</sequence>
<gene>
    <name evidence="2" type="ORF">DEO72_LG7g1</name>
</gene>
<organism evidence="2 3">
    <name type="scientific">Vigna unguiculata</name>
    <name type="common">Cowpea</name>
    <dbReference type="NCBI Taxonomy" id="3917"/>
    <lineage>
        <taxon>Eukaryota</taxon>
        <taxon>Viridiplantae</taxon>
        <taxon>Streptophyta</taxon>
        <taxon>Embryophyta</taxon>
        <taxon>Tracheophyta</taxon>
        <taxon>Spermatophyta</taxon>
        <taxon>Magnoliopsida</taxon>
        <taxon>eudicotyledons</taxon>
        <taxon>Gunneridae</taxon>
        <taxon>Pentapetalae</taxon>
        <taxon>rosids</taxon>
        <taxon>fabids</taxon>
        <taxon>Fabales</taxon>
        <taxon>Fabaceae</taxon>
        <taxon>Papilionoideae</taxon>
        <taxon>50 kb inversion clade</taxon>
        <taxon>NPAAA clade</taxon>
        <taxon>indigoferoid/millettioid clade</taxon>
        <taxon>Phaseoleae</taxon>
        <taxon>Vigna</taxon>
    </lineage>
</organism>
<feature type="region of interest" description="Disordered" evidence="1">
    <location>
        <begin position="1"/>
        <end position="73"/>
    </location>
</feature>
<evidence type="ECO:0000313" key="3">
    <source>
        <dbReference type="Proteomes" id="UP000501690"/>
    </source>
</evidence>
<protein>
    <submittedName>
        <fullName evidence="2">Uncharacterized protein</fullName>
    </submittedName>
</protein>
<feature type="compositionally biased region" description="Basic and acidic residues" evidence="1">
    <location>
        <begin position="63"/>
        <end position="73"/>
    </location>
</feature>
<name>A0A4D6MG12_VIGUN</name>
<dbReference type="AlphaFoldDB" id="A0A4D6MG12"/>
<proteinExistence type="predicted"/>
<evidence type="ECO:0000313" key="2">
    <source>
        <dbReference type="EMBL" id="QCD98724.1"/>
    </source>
</evidence>
<dbReference type="EMBL" id="CP039351">
    <property type="protein sequence ID" value="QCD98724.1"/>
    <property type="molecule type" value="Genomic_DNA"/>
</dbReference>
<reference evidence="2 3" key="1">
    <citation type="submission" date="2019-04" db="EMBL/GenBank/DDBJ databases">
        <title>An improved genome assembly and genetic linkage map for asparagus bean, Vigna unguiculata ssp. sesquipedialis.</title>
        <authorList>
            <person name="Xia Q."/>
            <person name="Zhang R."/>
            <person name="Dong Y."/>
        </authorList>
    </citation>
    <scope>NUCLEOTIDE SEQUENCE [LARGE SCALE GENOMIC DNA]</scope>
    <source>
        <tissue evidence="2">Leaf</tissue>
    </source>
</reference>